<dbReference type="GO" id="GO:0004753">
    <property type="term" value="F:saccharopine dehydrogenase activity"/>
    <property type="evidence" value="ECO:0007669"/>
    <property type="project" value="TreeGrafter"/>
</dbReference>
<keyword evidence="2" id="KW-0560">Oxidoreductase</keyword>
<keyword evidence="1" id="KW-0521">NADP</keyword>
<dbReference type="Gene3D" id="3.40.50.720">
    <property type="entry name" value="NAD(P)-binding Rossmann-like Domain"/>
    <property type="match status" value="2"/>
</dbReference>
<dbReference type="Pfam" id="PF16653">
    <property type="entry name" value="Sacchrp_dh_C"/>
    <property type="match status" value="1"/>
</dbReference>
<dbReference type="SUPFAM" id="SSF51735">
    <property type="entry name" value="NAD(P)-binding Rossmann-fold domains"/>
    <property type="match status" value="1"/>
</dbReference>
<evidence type="ECO:0000313" key="6">
    <source>
        <dbReference type="Proteomes" id="UP000019373"/>
    </source>
</evidence>
<keyword evidence="3" id="KW-0028">Amino-acid biosynthesis</keyword>
<dbReference type="RefSeq" id="XP_007805905.1">
    <property type="nucleotide sequence ID" value="XM_007807714.1"/>
</dbReference>
<proteinExistence type="predicted"/>
<dbReference type="FunFam" id="3.40.50.720:FF:000072">
    <property type="entry name" value="Saccharopine dehydrogenase [NADP(+), L-glutamate-forming]"/>
    <property type="match status" value="1"/>
</dbReference>
<keyword evidence="6" id="KW-1185">Reference proteome</keyword>
<dbReference type="GO" id="GO:0005737">
    <property type="term" value="C:cytoplasm"/>
    <property type="evidence" value="ECO:0007669"/>
    <property type="project" value="TreeGrafter"/>
</dbReference>
<dbReference type="HOGENOM" id="CLU_016207_3_1_1"/>
<dbReference type="InterPro" id="IPR032095">
    <property type="entry name" value="Sacchrp_dh-like_C"/>
</dbReference>
<name>U1G8V1_ENDPU</name>
<evidence type="ECO:0000256" key="2">
    <source>
        <dbReference type="ARBA" id="ARBA00023002"/>
    </source>
</evidence>
<dbReference type="Gene3D" id="1.10.1870.10">
    <property type="entry name" value="Domain 3, Saccharopine reductase"/>
    <property type="match status" value="1"/>
</dbReference>
<dbReference type="AlphaFoldDB" id="U1G8V1"/>
<sequence length="387" mass="42424">MAPQRHPSGSGFVTRPTLDVLSDAGIEVSVACRTLDSAKKLSEGVKLAKPISLDVTDNKALDTAVAQHDLVISLIPYTFHATVIKSAIRNKKNVVTTSYISPAMLELEQEAKNAGITVMNEIGTLRYEGFPEFVKVLVDIGFLSDEEQSFLKEPITWKQATQKILDASSSSENDLLWAISSKTTFKDNDEKNRLMAGLKWTGIFSDSKITPKGNPLDTLCATLEEKMQYEEGERDLVSFKVLQHKFEIENKDGSKETRTSTLCEYGAPTGSGGYSAMAKLVGVPCGVGKSPLFLKFLPTLQSFSRGEGVLPPEGSLLTALGLRRCLKPHSLLKREIANVLFHTAVKQVLDGTISDKGILAPMNSRINDPLMKELRKYGIECKEEIIA</sequence>
<dbReference type="InterPro" id="IPR036291">
    <property type="entry name" value="NAD(P)-bd_dom_sf"/>
</dbReference>
<accession>U1G8V1</accession>
<evidence type="ECO:0000313" key="5">
    <source>
        <dbReference type="EMBL" id="ERF68413.1"/>
    </source>
</evidence>
<evidence type="ECO:0000259" key="4">
    <source>
        <dbReference type="Pfam" id="PF16653"/>
    </source>
</evidence>
<gene>
    <name evidence="5" type="ORF">EPUS_03731</name>
</gene>
<dbReference type="PANTHER" id="PTHR11133:SF22">
    <property type="entry name" value="ALPHA-AMINOADIPIC SEMIALDEHYDE SYNTHASE, MITOCHONDRIAL"/>
    <property type="match status" value="1"/>
</dbReference>
<evidence type="ECO:0000256" key="1">
    <source>
        <dbReference type="ARBA" id="ARBA00022857"/>
    </source>
</evidence>
<dbReference type="FunFam" id="1.10.1870.10:FF:000002">
    <property type="entry name" value="Saccharopine dehydrogenase Lys9"/>
    <property type="match status" value="1"/>
</dbReference>
<dbReference type="GO" id="GO:0019878">
    <property type="term" value="P:lysine biosynthetic process via aminoadipic acid"/>
    <property type="evidence" value="ECO:0007669"/>
    <property type="project" value="TreeGrafter"/>
</dbReference>
<evidence type="ECO:0000256" key="3">
    <source>
        <dbReference type="ARBA" id="ARBA00023154"/>
    </source>
</evidence>
<reference evidence="6" key="1">
    <citation type="journal article" date="2014" name="BMC Genomics">
        <title>Genome characteristics reveal the impact of lichenization on lichen-forming fungus Endocarpon pusillum Hedwig (Verrucariales, Ascomycota).</title>
        <authorList>
            <person name="Wang Y.-Y."/>
            <person name="Liu B."/>
            <person name="Zhang X.-Y."/>
            <person name="Zhou Q.-M."/>
            <person name="Zhang T."/>
            <person name="Li H."/>
            <person name="Yu Y.-F."/>
            <person name="Zhang X.-L."/>
            <person name="Hao X.-Y."/>
            <person name="Wang M."/>
            <person name="Wang L."/>
            <person name="Wei J.-C."/>
        </authorList>
    </citation>
    <scope>NUCLEOTIDE SEQUENCE [LARGE SCALE GENOMIC DNA]</scope>
    <source>
        <strain evidence="6">Z07020 / HMAS-L-300199</strain>
    </source>
</reference>
<dbReference type="SUPFAM" id="SSF55347">
    <property type="entry name" value="Glyceraldehyde-3-phosphate dehydrogenase-like, C-terminal domain"/>
    <property type="match status" value="1"/>
</dbReference>
<dbReference type="OrthoDB" id="10059875at2759"/>
<feature type="domain" description="Saccharopine dehydrogenase-like C-terminal" evidence="4">
    <location>
        <begin position="114"/>
        <end position="294"/>
    </location>
</feature>
<dbReference type="EMBL" id="KE721518">
    <property type="protein sequence ID" value="ERF68413.1"/>
    <property type="molecule type" value="Genomic_DNA"/>
</dbReference>
<dbReference type="PANTHER" id="PTHR11133">
    <property type="entry name" value="SACCHAROPINE DEHYDROGENASE"/>
    <property type="match status" value="1"/>
</dbReference>
<dbReference type="Proteomes" id="UP000019373">
    <property type="component" value="Unassembled WGS sequence"/>
</dbReference>
<keyword evidence="3" id="KW-0457">Lysine biosynthesis</keyword>
<dbReference type="InterPro" id="IPR051168">
    <property type="entry name" value="AASS"/>
</dbReference>
<dbReference type="OMA" id="WNYKFTW"/>
<organism evidence="5 6">
    <name type="scientific">Endocarpon pusillum (strain Z07020 / HMAS-L-300199)</name>
    <name type="common">Lichen-forming fungus</name>
    <dbReference type="NCBI Taxonomy" id="1263415"/>
    <lineage>
        <taxon>Eukaryota</taxon>
        <taxon>Fungi</taxon>
        <taxon>Dikarya</taxon>
        <taxon>Ascomycota</taxon>
        <taxon>Pezizomycotina</taxon>
        <taxon>Eurotiomycetes</taxon>
        <taxon>Chaetothyriomycetidae</taxon>
        <taxon>Verrucariales</taxon>
        <taxon>Verrucariaceae</taxon>
        <taxon>Endocarpon</taxon>
    </lineage>
</organism>
<dbReference type="eggNOG" id="KOG0172">
    <property type="taxonomic scope" value="Eukaryota"/>
</dbReference>
<protein>
    <submittedName>
        <fullName evidence="5">Saccharopine dehydrogenase</fullName>
    </submittedName>
</protein>
<dbReference type="GeneID" id="19238769"/>